<evidence type="ECO:0000256" key="1">
    <source>
        <dbReference type="SAM" id="MobiDB-lite"/>
    </source>
</evidence>
<feature type="compositionally biased region" description="Basic residues" evidence="1">
    <location>
        <begin position="289"/>
        <end position="299"/>
    </location>
</feature>
<feature type="compositionally biased region" description="Basic and acidic residues" evidence="1">
    <location>
        <begin position="61"/>
        <end position="89"/>
    </location>
</feature>
<organism evidence="2 3">
    <name type="scientific">Aspergillus saccharolyticus JOP 1030-1</name>
    <dbReference type="NCBI Taxonomy" id="1450539"/>
    <lineage>
        <taxon>Eukaryota</taxon>
        <taxon>Fungi</taxon>
        <taxon>Dikarya</taxon>
        <taxon>Ascomycota</taxon>
        <taxon>Pezizomycotina</taxon>
        <taxon>Eurotiomycetes</taxon>
        <taxon>Eurotiomycetidae</taxon>
        <taxon>Eurotiales</taxon>
        <taxon>Aspergillaceae</taxon>
        <taxon>Aspergillus</taxon>
        <taxon>Aspergillus subgen. Circumdati</taxon>
    </lineage>
</organism>
<accession>A0A318ZN33</accession>
<feature type="compositionally biased region" description="Polar residues" evidence="1">
    <location>
        <begin position="29"/>
        <end position="42"/>
    </location>
</feature>
<evidence type="ECO:0000313" key="2">
    <source>
        <dbReference type="EMBL" id="PYH49009.1"/>
    </source>
</evidence>
<dbReference type="EMBL" id="KZ821220">
    <property type="protein sequence ID" value="PYH49009.1"/>
    <property type="molecule type" value="Genomic_DNA"/>
</dbReference>
<evidence type="ECO:0000313" key="3">
    <source>
        <dbReference type="Proteomes" id="UP000248349"/>
    </source>
</evidence>
<feature type="region of interest" description="Disordered" evidence="1">
    <location>
        <begin position="1"/>
        <end position="90"/>
    </location>
</feature>
<feature type="compositionally biased region" description="Low complexity" evidence="1">
    <location>
        <begin position="231"/>
        <end position="242"/>
    </location>
</feature>
<gene>
    <name evidence="2" type="ORF">BP01DRAFT_118378</name>
</gene>
<dbReference type="GeneID" id="37071599"/>
<dbReference type="OrthoDB" id="5389296at2759"/>
<keyword evidence="3" id="KW-1185">Reference proteome</keyword>
<dbReference type="Proteomes" id="UP000248349">
    <property type="component" value="Unassembled WGS sequence"/>
</dbReference>
<sequence>MRPATTPFRASSRSNARPQFASTPRFFVSQRTPASQQVTQDADSIGGDDTNDTPVPTARFFKRDRGFTSTQRQKEIIEDSDDTDLHQQDHAVYTRSSDVIFDDGQVQSSSPVSPADEELGFEDLFATIEERKKRRRVSLDNEVSSTQPPTRSDTDWVASSSQDPCLTSPSQPQSPTPLAETRNRVHRQDPLETSPRTPAVTTIPRPSVQGGMNPPSTVNARRFRVSMSHLPPSTQPQSSSKPWISASTQEPASSQRRKPPTFVLPRSPSPSHMDDELAALPTPFSPSSRKLRRRGRTRGPAHTYLPGGMAAEVRSWILETGTRHEQHLQTGLTGRLGADASEQSSRNSSVVVRIDNVHQSSFPSCGPLAFVCGHEIVALDEDDAGTESDSQSRKLLLIGAPRSQSEAVMQLRRSDVSPPELCPGNAIGIRRGLTWDIDLGECDIGMETEEELPALRAAGKWTVVLEWELVPEADGQDSA</sequence>
<dbReference type="AlphaFoldDB" id="A0A318ZN33"/>
<name>A0A318ZN33_9EURO</name>
<feature type="compositionally biased region" description="Polar residues" evidence="1">
    <location>
        <begin position="8"/>
        <end position="22"/>
    </location>
</feature>
<reference evidence="2 3" key="1">
    <citation type="submission" date="2016-12" db="EMBL/GenBank/DDBJ databases">
        <title>The genomes of Aspergillus section Nigri reveals drivers in fungal speciation.</title>
        <authorList>
            <consortium name="DOE Joint Genome Institute"/>
            <person name="Vesth T.C."/>
            <person name="Nybo J."/>
            <person name="Theobald S."/>
            <person name="Brandl J."/>
            <person name="Frisvad J.C."/>
            <person name="Nielsen K.F."/>
            <person name="Lyhne E.K."/>
            <person name="Kogle M.E."/>
            <person name="Kuo A."/>
            <person name="Riley R."/>
            <person name="Clum A."/>
            <person name="Nolan M."/>
            <person name="Lipzen A."/>
            <person name="Salamov A."/>
            <person name="Henrissat B."/>
            <person name="Wiebenga A."/>
            <person name="De Vries R.P."/>
            <person name="Grigoriev I.V."/>
            <person name="Mortensen U.H."/>
            <person name="Andersen M.R."/>
            <person name="Baker S.E."/>
        </authorList>
    </citation>
    <scope>NUCLEOTIDE SEQUENCE [LARGE SCALE GENOMIC DNA]</scope>
    <source>
        <strain evidence="2 3">JOP 1030-1</strain>
    </source>
</reference>
<feature type="compositionally biased region" description="Basic and acidic residues" evidence="1">
    <location>
        <begin position="181"/>
        <end position="190"/>
    </location>
</feature>
<feature type="compositionally biased region" description="Low complexity" evidence="1">
    <location>
        <begin position="167"/>
        <end position="177"/>
    </location>
</feature>
<proteinExistence type="predicted"/>
<feature type="compositionally biased region" description="Polar residues" evidence="1">
    <location>
        <begin position="245"/>
        <end position="254"/>
    </location>
</feature>
<feature type="compositionally biased region" description="Polar residues" evidence="1">
    <location>
        <begin position="141"/>
        <end position="165"/>
    </location>
</feature>
<feature type="region of interest" description="Disordered" evidence="1">
    <location>
        <begin position="133"/>
        <end position="306"/>
    </location>
</feature>
<dbReference type="RefSeq" id="XP_025434991.1">
    <property type="nucleotide sequence ID" value="XM_025570371.1"/>
</dbReference>
<protein>
    <submittedName>
        <fullName evidence="2">Uncharacterized protein</fullName>
    </submittedName>
</protein>